<evidence type="ECO:0000256" key="1">
    <source>
        <dbReference type="ARBA" id="ARBA00000402"/>
    </source>
</evidence>
<dbReference type="GO" id="GO:0046872">
    <property type="term" value="F:metal ion binding"/>
    <property type="evidence" value="ECO:0007669"/>
    <property type="project" value="UniProtKB-KW"/>
</dbReference>
<evidence type="ECO:0000256" key="10">
    <source>
        <dbReference type="ARBA" id="ARBA00022833"/>
    </source>
</evidence>
<evidence type="ECO:0000256" key="4">
    <source>
        <dbReference type="ARBA" id="ARBA00012477"/>
    </source>
</evidence>
<organism evidence="13 14">
    <name type="scientific">Leucocoprinus leucothites</name>
    <dbReference type="NCBI Taxonomy" id="201217"/>
    <lineage>
        <taxon>Eukaryota</taxon>
        <taxon>Fungi</taxon>
        <taxon>Dikarya</taxon>
        <taxon>Basidiomycota</taxon>
        <taxon>Agaricomycotina</taxon>
        <taxon>Agaricomycetes</taxon>
        <taxon>Agaricomycetidae</taxon>
        <taxon>Agaricales</taxon>
        <taxon>Agaricineae</taxon>
        <taxon>Agaricaceae</taxon>
        <taxon>Leucocoprinus</taxon>
    </lineage>
</organism>
<keyword evidence="7" id="KW-0479">Metal-binding</keyword>
<dbReference type="Proteomes" id="UP000559027">
    <property type="component" value="Unassembled WGS sequence"/>
</dbReference>
<reference evidence="13 14" key="1">
    <citation type="journal article" date="2020" name="ISME J.">
        <title>Uncovering the hidden diversity of litter-decomposition mechanisms in mushroom-forming fungi.</title>
        <authorList>
            <person name="Floudas D."/>
            <person name="Bentzer J."/>
            <person name="Ahren D."/>
            <person name="Johansson T."/>
            <person name="Persson P."/>
            <person name="Tunlid A."/>
        </authorList>
    </citation>
    <scope>NUCLEOTIDE SEQUENCE [LARGE SCALE GENOMIC DNA]</scope>
    <source>
        <strain evidence="13 14">CBS 146.42</strain>
    </source>
</reference>
<evidence type="ECO:0000256" key="8">
    <source>
        <dbReference type="ARBA" id="ARBA00022759"/>
    </source>
</evidence>
<evidence type="ECO:0000256" key="5">
    <source>
        <dbReference type="ARBA" id="ARBA00022694"/>
    </source>
</evidence>
<dbReference type="Gene3D" id="3.60.15.10">
    <property type="entry name" value="Ribonuclease Z/Hydroxyacylglutathione hydrolase-like"/>
    <property type="match status" value="3"/>
</dbReference>
<evidence type="ECO:0000256" key="6">
    <source>
        <dbReference type="ARBA" id="ARBA00022722"/>
    </source>
</evidence>
<dbReference type="GO" id="GO:0005739">
    <property type="term" value="C:mitochondrion"/>
    <property type="evidence" value="ECO:0007669"/>
    <property type="project" value="TreeGrafter"/>
</dbReference>
<comment type="similarity">
    <text evidence="3">Belongs to the RNase Z family.</text>
</comment>
<keyword evidence="10" id="KW-0862">Zinc</keyword>
<dbReference type="OrthoDB" id="527344at2759"/>
<dbReference type="AlphaFoldDB" id="A0A8H5LM95"/>
<evidence type="ECO:0000256" key="3">
    <source>
        <dbReference type="ARBA" id="ARBA00007823"/>
    </source>
</evidence>
<dbReference type="InterPro" id="IPR027794">
    <property type="entry name" value="tRNase_Z_dom"/>
</dbReference>
<feature type="domain" description="tRNase Z endonuclease" evidence="12">
    <location>
        <begin position="7"/>
        <end position="59"/>
    </location>
</feature>
<keyword evidence="5" id="KW-0819">tRNA processing</keyword>
<sequence>MKSWSTTVVTPLSSDTEPTVLVNFDGAKYIFNVGENTNRAFTQSQQNYKRMSGVFLTQVNSQRARMLMSFADGGTSKLSVLGPPGLRHYMASMRSFVYRPQMAVTTTECLSDQDATLPEVFYKDDNITVYAFPISNLVPFPKYEASMAALSKAGKKRKRSQSPEENKPTEEKPSKVVKLDENDTLELSPDVLRETAIQLMFPPKQLGQIPAGPAKEGETTETDEYRRIIPAWFHRQLPSFLFPPAFPRASTLAYIVVGPRVRGKIDGNKLHELGVPFNELRSKLAKGETIQFEAKSPDGPYVRTVRPEDVTGKSDPPAAVIMLDVPSVEMIPSVVRSFDTVYKPFRSSNPNDLEKHTVRVIYHLLGPGVLEDKRYKAFMRGFPAATEHVISSPEHSPNPVTFTSFALNQYRLSQLDSEAFPIPKFNLSPMRQLSDVPSLPPKVHIMAANIHIPLRPPGPLQIDHSVPHDRFHSVWTPERLLSKDSRLPETTVKAFEDAKEALSQRPPPEIKRPSHVKVLPLGTSSTLPNKYRNVLSTLIRTPNGNILLDAGEGTLGQLIRRFGVGSEEDVDVMLAKLKCIFLAKPPQHPLYVVTVRKVHVSLKESHELEDLGLCDDPKENGVIPILSEALNFRYNEYPTMGLWRIGGNEPWADINLSRRRVSDMCRLLALEFFKTIDVHHRTKAYAAYFRSRDSWSIAFSGDTMPATRFSRIANGATLLIHEATMADGEEELASTKAHSTVGQAIQVARDMNAKNVLLTHFSARYPKMPPSILAPPEEKKTERGGPLVTLAFDLAEMDLDQMWKMNLYLPAIEQCFKDSSEEGDEDLYATVPGSLDG</sequence>
<name>A0A8H5LM95_9AGAR</name>
<evidence type="ECO:0000256" key="2">
    <source>
        <dbReference type="ARBA" id="ARBA00001947"/>
    </source>
</evidence>
<dbReference type="CDD" id="cd07718">
    <property type="entry name" value="RNaseZ_ELAC1_ELAC2-C-term-like_MBL-fold"/>
    <property type="match status" value="1"/>
</dbReference>
<keyword evidence="9" id="KW-0378">Hydrolase</keyword>
<dbReference type="EMBL" id="JAACJO010000002">
    <property type="protein sequence ID" value="KAF5362391.1"/>
    <property type="molecule type" value="Genomic_DNA"/>
</dbReference>
<comment type="cofactor">
    <cofactor evidence="2">
        <name>Zn(2+)</name>
        <dbReference type="ChEBI" id="CHEBI:29105"/>
    </cofactor>
</comment>
<evidence type="ECO:0000313" key="14">
    <source>
        <dbReference type="Proteomes" id="UP000559027"/>
    </source>
</evidence>
<gene>
    <name evidence="13" type="ORF">D9756_002186</name>
</gene>
<keyword evidence="8" id="KW-0255">Endonuclease</keyword>
<feature type="region of interest" description="Disordered" evidence="11">
    <location>
        <begin position="151"/>
        <end position="180"/>
    </location>
</feature>
<protein>
    <recommendedName>
        <fullName evidence="4">ribonuclease Z</fullName>
        <ecNumber evidence="4">3.1.26.11</ecNumber>
    </recommendedName>
</protein>
<dbReference type="PANTHER" id="PTHR12553">
    <property type="entry name" value="ZINC PHOSPHODIESTERASE ELAC PROTEIN 2"/>
    <property type="match status" value="1"/>
</dbReference>
<accession>A0A8H5LM95</accession>
<keyword evidence="6" id="KW-0540">Nuclease</keyword>
<evidence type="ECO:0000259" key="12">
    <source>
        <dbReference type="Pfam" id="PF13691"/>
    </source>
</evidence>
<evidence type="ECO:0000313" key="13">
    <source>
        <dbReference type="EMBL" id="KAF5362391.1"/>
    </source>
</evidence>
<dbReference type="Pfam" id="PF13691">
    <property type="entry name" value="Lactamase_B_4"/>
    <property type="match status" value="1"/>
</dbReference>
<evidence type="ECO:0000256" key="11">
    <source>
        <dbReference type="SAM" id="MobiDB-lite"/>
    </source>
</evidence>
<dbReference type="EC" id="3.1.26.11" evidence="4"/>
<dbReference type="InterPro" id="IPR036866">
    <property type="entry name" value="RibonucZ/Hydroxyglut_hydro"/>
</dbReference>
<feature type="compositionally biased region" description="Basic and acidic residues" evidence="11">
    <location>
        <begin position="161"/>
        <end position="180"/>
    </location>
</feature>
<dbReference type="InterPro" id="IPR047151">
    <property type="entry name" value="RNZ2-like"/>
</dbReference>
<comment type="catalytic activity">
    <reaction evidence="1">
        <text>Endonucleolytic cleavage of RNA, removing extra 3' nucleotides from tRNA precursor, generating 3' termini of tRNAs. A 3'-hydroxy group is left at the tRNA terminus and a 5'-phosphoryl group is left at the trailer molecule.</text>
        <dbReference type="EC" id="3.1.26.11"/>
    </reaction>
</comment>
<evidence type="ECO:0000256" key="7">
    <source>
        <dbReference type="ARBA" id="ARBA00022723"/>
    </source>
</evidence>
<evidence type="ECO:0000256" key="9">
    <source>
        <dbReference type="ARBA" id="ARBA00022801"/>
    </source>
</evidence>
<dbReference type="GO" id="GO:0042781">
    <property type="term" value="F:3'-tRNA processing endoribonuclease activity"/>
    <property type="evidence" value="ECO:0007669"/>
    <property type="project" value="UniProtKB-EC"/>
</dbReference>
<dbReference type="GO" id="GO:1990180">
    <property type="term" value="P:mitochondrial tRNA 3'-end processing"/>
    <property type="evidence" value="ECO:0007669"/>
    <property type="project" value="TreeGrafter"/>
</dbReference>
<comment type="caution">
    <text evidence="13">The sequence shown here is derived from an EMBL/GenBank/DDBJ whole genome shotgun (WGS) entry which is preliminary data.</text>
</comment>
<keyword evidence="14" id="KW-1185">Reference proteome</keyword>
<dbReference type="SUPFAM" id="SSF56281">
    <property type="entry name" value="Metallo-hydrolase/oxidoreductase"/>
    <property type="match status" value="2"/>
</dbReference>
<dbReference type="PANTHER" id="PTHR12553:SF49">
    <property type="entry name" value="ZINC PHOSPHODIESTERASE ELAC PROTEIN 2"/>
    <property type="match status" value="1"/>
</dbReference>
<proteinExistence type="inferred from homology"/>